<dbReference type="GO" id="GO:0009030">
    <property type="term" value="F:thiamine-phosphate kinase activity"/>
    <property type="evidence" value="ECO:0007669"/>
    <property type="project" value="InterPro"/>
</dbReference>
<comment type="caution">
    <text evidence="2">The sequence shown here is derived from an EMBL/GenBank/DDBJ whole genome shotgun (WGS) entry which is preliminary data.</text>
</comment>
<dbReference type="Proteomes" id="UP000470772">
    <property type="component" value="Unassembled WGS sequence"/>
</dbReference>
<keyword evidence="2" id="KW-0418">Kinase</keyword>
<sequence>MKLKEIGEHEFIDKVLKKYLDIKKLDDVFSADGISMKVDGFPFSYKSGDITLYDLGWKGCISTVSDLISAGSVPLYFMSSIGIDEETEDSELEDILLGLSECIKYYGAKYVGGDLNNSKIGWIDVVGIGNAILKSNLTPQKGDIIILTNPIGYTSLYFLSNYSNYNYFMLDDIKAIKNKVLQRVRHPVVNKSLISLFNFFSNNIVYSTDISDGLLISLYNIHTRLNVGIELKDLGISDEIKSYLDKIDNDLDLMKLIKYGGEEFEAIIVIRPSIKEEMINYMIDLGFNPIILGEIDRETNYITFNKIHIKITGWDNFKGWF</sequence>
<dbReference type="AlphaFoldDB" id="A0A6A9QKK4"/>
<dbReference type="InterPro" id="IPR036676">
    <property type="entry name" value="PurM-like_C_sf"/>
</dbReference>
<dbReference type="InterPro" id="IPR006283">
    <property type="entry name" value="ThiL-like"/>
</dbReference>
<dbReference type="PANTHER" id="PTHR30270:SF0">
    <property type="entry name" value="THIAMINE-MONOPHOSPHATE KINASE"/>
    <property type="match status" value="1"/>
</dbReference>
<proteinExistence type="predicted"/>
<dbReference type="InterPro" id="IPR016188">
    <property type="entry name" value="PurM-like_N"/>
</dbReference>
<reference evidence="2 3" key="1">
    <citation type="submission" date="2019-10" db="EMBL/GenBank/DDBJ databases">
        <title>Sequencing and Assembly of Multiple Reported Metal-Biooxidizing Members of the Extremely Thermoacidophilic Archaeal Family Sulfolobaceae.</title>
        <authorList>
            <person name="Counts J.A."/>
            <person name="Kelly R.M."/>
        </authorList>
    </citation>
    <scope>NUCLEOTIDE SEQUENCE [LARGE SCALE GENOMIC DNA]</scope>
    <source>
        <strain evidence="2 3">DSM 6482</strain>
    </source>
</reference>
<gene>
    <name evidence="2" type="ORF">GC250_04150</name>
</gene>
<evidence type="ECO:0000313" key="3">
    <source>
        <dbReference type="Proteomes" id="UP000470772"/>
    </source>
</evidence>
<accession>A0A6A9QKK4</accession>
<dbReference type="InterPro" id="IPR036921">
    <property type="entry name" value="PurM-like_N_sf"/>
</dbReference>
<dbReference type="EMBL" id="WGGD01000005">
    <property type="protein sequence ID" value="MUN28649.1"/>
    <property type="molecule type" value="Genomic_DNA"/>
</dbReference>
<dbReference type="Gene3D" id="3.90.650.10">
    <property type="entry name" value="PurM-like C-terminal domain"/>
    <property type="match status" value="1"/>
</dbReference>
<dbReference type="PANTHER" id="PTHR30270">
    <property type="entry name" value="THIAMINE-MONOPHOSPHATE KINASE"/>
    <property type="match status" value="1"/>
</dbReference>
<dbReference type="GO" id="GO:0009228">
    <property type="term" value="P:thiamine biosynthetic process"/>
    <property type="evidence" value="ECO:0007669"/>
    <property type="project" value="InterPro"/>
</dbReference>
<keyword evidence="2" id="KW-0808">Transferase</keyword>
<keyword evidence="3" id="KW-1185">Reference proteome</keyword>
<dbReference type="SUPFAM" id="SSF55326">
    <property type="entry name" value="PurM N-terminal domain-like"/>
    <property type="match status" value="1"/>
</dbReference>
<dbReference type="SUPFAM" id="SSF56042">
    <property type="entry name" value="PurM C-terminal domain-like"/>
    <property type="match status" value="1"/>
</dbReference>
<evidence type="ECO:0000259" key="1">
    <source>
        <dbReference type="Pfam" id="PF00586"/>
    </source>
</evidence>
<feature type="domain" description="PurM-like N-terminal" evidence="1">
    <location>
        <begin position="27"/>
        <end position="129"/>
    </location>
</feature>
<dbReference type="Pfam" id="PF00586">
    <property type="entry name" value="AIRS"/>
    <property type="match status" value="1"/>
</dbReference>
<dbReference type="Gene3D" id="3.30.1330.10">
    <property type="entry name" value="PurM-like, N-terminal domain"/>
    <property type="match status" value="1"/>
</dbReference>
<name>A0A6A9QKK4_SULME</name>
<organism evidence="2 3">
    <name type="scientific">Sulfuracidifex metallicus DSM 6482 = JCM 9184</name>
    <dbReference type="NCBI Taxonomy" id="523847"/>
    <lineage>
        <taxon>Archaea</taxon>
        <taxon>Thermoproteota</taxon>
        <taxon>Thermoprotei</taxon>
        <taxon>Sulfolobales</taxon>
        <taxon>Sulfolobaceae</taxon>
        <taxon>Sulfuracidifex</taxon>
    </lineage>
</organism>
<dbReference type="RefSeq" id="WP_156016363.1">
    <property type="nucleotide sequence ID" value="NZ_WGGD01000005.1"/>
</dbReference>
<protein>
    <submittedName>
        <fullName evidence="2">Thiamine-monophosphate kinase</fullName>
    </submittedName>
</protein>
<evidence type="ECO:0000313" key="2">
    <source>
        <dbReference type="EMBL" id="MUN28649.1"/>
    </source>
</evidence>